<protein>
    <submittedName>
        <fullName evidence="1">Uncharacterized protein</fullName>
    </submittedName>
</protein>
<name>A0A1V0SJC7_9VIRU</name>
<evidence type="ECO:0000313" key="1">
    <source>
        <dbReference type="EMBL" id="ARF11826.1"/>
    </source>
</evidence>
<accession>A0A1V0SJC7</accession>
<dbReference type="EMBL" id="KY684109">
    <property type="protein sequence ID" value="ARF11826.1"/>
    <property type="molecule type" value="Genomic_DNA"/>
</dbReference>
<proteinExistence type="predicted"/>
<reference evidence="1" key="1">
    <citation type="journal article" date="2017" name="Science">
        <title>Giant viruses with an expanded complement of translation system components.</title>
        <authorList>
            <person name="Schulz F."/>
            <person name="Yutin N."/>
            <person name="Ivanova N.N."/>
            <person name="Ortega D.R."/>
            <person name="Lee T.K."/>
            <person name="Vierheilig J."/>
            <person name="Daims H."/>
            <person name="Horn M."/>
            <person name="Wagner M."/>
            <person name="Jensen G.J."/>
            <person name="Kyrpides N.C."/>
            <person name="Koonin E.V."/>
            <person name="Woyke T."/>
        </authorList>
    </citation>
    <scope>NUCLEOTIDE SEQUENCE</scope>
    <source>
        <strain evidence="1">KNV1</strain>
    </source>
</reference>
<organism evidence="1">
    <name type="scientific">Klosneuvirus KNV1</name>
    <dbReference type="NCBI Taxonomy" id="1977640"/>
    <lineage>
        <taxon>Viruses</taxon>
        <taxon>Varidnaviria</taxon>
        <taxon>Bamfordvirae</taxon>
        <taxon>Nucleocytoviricota</taxon>
        <taxon>Megaviricetes</taxon>
        <taxon>Imitervirales</taxon>
        <taxon>Mimiviridae</taxon>
        <taxon>Klosneuvirinae</taxon>
        <taxon>Klosneuvirus</taxon>
    </lineage>
</organism>
<sequence>MNTIDIFRNHSLDTDSYEYNDYEYKYTQSGGSNDKPTGGFPPIYLCSEVKDKTKEKPISDKTKREYKTHKTALSIKDILEKRKL</sequence>
<gene>
    <name evidence="1" type="ORF">Klosneuvirus_2_262</name>
</gene>